<proteinExistence type="inferred from homology"/>
<evidence type="ECO:0000256" key="1">
    <source>
        <dbReference type="ARBA" id="ARBA00008314"/>
    </source>
</evidence>
<dbReference type="Gene3D" id="1.20.5.4820">
    <property type="match status" value="1"/>
</dbReference>
<keyword evidence="5 8" id="KW-0518">Myosin</keyword>
<evidence type="ECO:0000256" key="6">
    <source>
        <dbReference type="ARBA" id="ARBA00023175"/>
    </source>
</evidence>
<dbReference type="InterPro" id="IPR027417">
    <property type="entry name" value="P-loop_NTPase"/>
</dbReference>
<dbReference type="OMA" id="DVRFLHK"/>
<feature type="coiled-coil region" evidence="9">
    <location>
        <begin position="1845"/>
        <end position="1872"/>
    </location>
</feature>
<dbReference type="GO" id="GO:0000146">
    <property type="term" value="F:microfilament motor activity"/>
    <property type="evidence" value="ECO:0007669"/>
    <property type="project" value="TreeGrafter"/>
</dbReference>
<keyword evidence="4 9" id="KW-0175">Coiled coil</keyword>
<feature type="region of interest" description="Disordered" evidence="10">
    <location>
        <begin position="1300"/>
        <end position="1320"/>
    </location>
</feature>
<evidence type="ECO:0000256" key="3">
    <source>
        <dbReference type="ARBA" id="ARBA00022840"/>
    </source>
</evidence>
<dbReference type="InterPro" id="IPR001609">
    <property type="entry name" value="Myosin_head_motor_dom-like"/>
</dbReference>
<reference evidence="12 13" key="1">
    <citation type="journal article" date="2012" name="G3 (Bethesda)">
        <title>Pichia sorbitophila, an interspecies yeast hybrid reveals early steps of genome resolution following polyploidization.</title>
        <authorList>
            <person name="Leh Louis V."/>
            <person name="Despons L."/>
            <person name="Friedrich A."/>
            <person name="Martin T."/>
            <person name="Durrens P."/>
            <person name="Casaregola S."/>
            <person name="Neuveglise C."/>
            <person name="Fairhead C."/>
            <person name="Marck C."/>
            <person name="Cruz J.A."/>
            <person name="Straub M.L."/>
            <person name="Kugler V."/>
            <person name="Sacerdot C."/>
            <person name="Uzunov Z."/>
            <person name="Thierry A."/>
            <person name="Weiss S."/>
            <person name="Bleykasten C."/>
            <person name="De Montigny J."/>
            <person name="Jacques N."/>
            <person name="Jung P."/>
            <person name="Lemaire M."/>
            <person name="Mallet S."/>
            <person name="Morel G."/>
            <person name="Richard G.F."/>
            <person name="Sarkar A."/>
            <person name="Savel G."/>
            <person name="Schacherer J."/>
            <person name="Seret M.L."/>
            <person name="Talla E."/>
            <person name="Samson G."/>
            <person name="Jubin C."/>
            <person name="Poulain J."/>
            <person name="Vacherie B."/>
            <person name="Barbe V."/>
            <person name="Pelletier E."/>
            <person name="Sherman D.J."/>
            <person name="Westhof E."/>
            <person name="Weissenbach J."/>
            <person name="Baret P.V."/>
            <person name="Wincker P."/>
            <person name="Gaillardin C."/>
            <person name="Dujon B."/>
            <person name="Souciet J.L."/>
        </authorList>
    </citation>
    <scope>NUCLEOTIDE SEQUENCE [LARGE SCALE GENOMIC DNA]</scope>
    <source>
        <strain evidence="13">ATCC MYA-4447 / BCRC 22081 / CBS 7064 / NBRC 10061 / NRRL Y-12695</strain>
    </source>
</reference>
<keyword evidence="3 8" id="KW-0067">ATP-binding</keyword>
<dbReference type="eggNOG" id="KOG0161">
    <property type="taxonomic scope" value="Eukaryota"/>
</dbReference>
<dbReference type="GO" id="GO:0005524">
    <property type="term" value="F:ATP binding"/>
    <property type="evidence" value="ECO:0007669"/>
    <property type="project" value="UniProtKB-UniRule"/>
</dbReference>
<dbReference type="Gene3D" id="1.10.287.1490">
    <property type="match status" value="1"/>
</dbReference>
<dbReference type="InterPro" id="IPR036961">
    <property type="entry name" value="Kinesin_motor_dom_sf"/>
</dbReference>
<dbReference type="GO" id="GO:0051015">
    <property type="term" value="F:actin filament binding"/>
    <property type="evidence" value="ECO:0007669"/>
    <property type="project" value="InterPro"/>
</dbReference>
<dbReference type="PANTHER" id="PTHR13140:SF857">
    <property type="entry name" value="MYOSIN-11"/>
    <property type="match status" value="1"/>
</dbReference>
<keyword evidence="6 8" id="KW-0505">Motor protein</keyword>
<evidence type="ECO:0000256" key="7">
    <source>
        <dbReference type="ARBA" id="ARBA00023203"/>
    </source>
</evidence>
<dbReference type="PANTHER" id="PTHR13140">
    <property type="entry name" value="MYOSIN"/>
    <property type="match status" value="1"/>
</dbReference>
<keyword evidence="2 8" id="KW-0547">Nucleotide-binding</keyword>
<evidence type="ECO:0000313" key="12">
    <source>
        <dbReference type="EMBL" id="CCE86957.1"/>
    </source>
</evidence>
<dbReference type="FunFam" id="1.10.10.820:FF:000001">
    <property type="entry name" value="Myosin heavy chain"/>
    <property type="match status" value="1"/>
</dbReference>
<accession>G8XZ48</accession>
<feature type="region of interest" description="Actin-binding" evidence="8">
    <location>
        <begin position="625"/>
        <end position="647"/>
    </location>
</feature>
<feature type="region of interest" description="Disordered" evidence="10">
    <location>
        <begin position="877"/>
        <end position="906"/>
    </location>
</feature>
<organism evidence="12 13">
    <name type="scientific">Pichia sorbitophila (strain ATCC MYA-4447 / BCRC 22081 / CBS 7064 / NBRC 10061 / NRRL Y-12695)</name>
    <name type="common">Hybrid yeast</name>
    <dbReference type="NCBI Taxonomy" id="559304"/>
    <lineage>
        <taxon>Eukaryota</taxon>
        <taxon>Fungi</taxon>
        <taxon>Dikarya</taxon>
        <taxon>Ascomycota</taxon>
        <taxon>Saccharomycotina</taxon>
        <taxon>Pichiomycetes</taxon>
        <taxon>Debaryomycetaceae</taxon>
        <taxon>Millerozyma</taxon>
    </lineage>
</organism>
<feature type="coiled-coil region" evidence="9">
    <location>
        <begin position="1782"/>
        <end position="1816"/>
    </location>
</feature>
<comment type="similarity">
    <text evidence="1 8">Belongs to the TRAFAC class myosin-kinesin ATPase superfamily. Myosin family.</text>
</comment>
<dbReference type="Gene3D" id="2.30.30.360">
    <property type="entry name" value="Myosin S1 fragment, N-terminal"/>
    <property type="match status" value="1"/>
</dbReference>
<feature type="compositionally biased region" description="Polar residues" evidence="10">
    <location>
        <begin position="1300"/>
        <end position="1309"/>
    </location>
</feature>
<dbReference type="GO" id="GO:0005737">
    <property type="term" value="C:cytoplasm"/>
    <property type="evidence" value="ECO:0007669"/>
    <property type="project" value="TreeGrafter"/>
</dbReference>
<evidence type="ECO:0000313" key="13">
    <source>
        <dbReference type="Proteomes" id="UP000005222"/>
    </source>
</evidence>
<dbReference type="Gene3D" id="1.20.5.1700">
    <property type="match status" value="1"/>
</dbReference>
<dbReference type="STRING" id="559304.G8XZ48"/>
<dbReference type="InterPro" id="IPR008989">
    <property type="entry name" value="Myosin_S1_N"/>
</dbReference>
<feature type="domain" description="Myosin motor" evidence="11">
    <location>
        <begin position="66"/>
        <end position="745"/>
    </location>
</feature>
<name>G8XZ48_PICSO</name>
<keyword evidence="13" id="KW-1185">Reference proteome</keyword>
<keyword evidence="7 8" id="KW-0009">Actin-binding</keyword>
<dbReference type="Gene3D" id="3.40.850.10">
    <property type="entry name" value="Kinesin motor domain"/>
    <property type="match status" value="1"/>
</dbReference>
<dbReference type="SMART" id="SM00242">
    <property type="entry name" value="MYSc"/>
    <property type="match status" value="1"/>
</dbReference>
<dbReference type="OrthoDB" id="6108017at2759"/>
<dbReference type="GO" id="GO:0007015">
    <property type="term" value="P:actin filament organization"/>
    <property type="evidence" value="ECO:0007669"/>
    <property type="project" value="TreeGrafter"/>
</dbReference>
<dbReference type="CDD" id="cd01377">
    <property type="entry name" value="MYSc_class_II"/>
    <property type="match status" value="1"/>
</dbReference>
<evidence type="ECO:0000256" key="10">
    <source>
        <dbReference type="SAM" id="MobiDB-lite"/>
    </source>
</evidence>
<evidence type="ECO:0000256" key="8">
    <source>
        <dbReference type="PROSITE-ProRule" id="PRU00782"/>
    </source>
</evidence>
<dbReference type="Gene3D" id="1.10.10.820">
    <property type="match status" value="1"/>
</dbReference>
<dbReference type="Proteomes" id="UP000005222">
    <property type="component" value="Chromosome N"/>
</dbReference>
<dbReference type="SUPFAM" id="SSF52540">
    <property type="entry name" value="P-loop containing nucleoside triphosphate hydrolases"/>
    <property type="match status" value="1"/>
</dbReference>
<dbReference type="PROSITE" id="PS51456">
    <property type="entry name" value="MYOSIN_MOTOR"/>
    <property type="match status" value="1"/>
</dbReference>
<dbReference type="EMBL" id="FO082046">
    <property type="protein sequence ID" value="CCE86957.1"/>
    <property type="molecule type" value="Genomic_DNA"/>
</dbReference>
<dbReference type="InParanoid" id="G8XZ48"/>
<dbReference type="Gene3D" id="1.20.120.720">
    <property type="entry name" value="Myosin VI head, motor domain, U50 subdomain"/>
    <property type="match status" value="1"/>
</dbReference>
<dbReference type="FunCoup" id="G8XZ48">
    <property type="interactions" value="663"/>
</dbReference>
<dbReference type="GO" id="GO:0016459">
    <property type="term" value="C:myosin complex"/>
    <property type="evidence" value="ECO:0007669"/>
    <property type="project" value="UniProtKB-KW"/>
</dbReference>
<feature type="binding site" evidence="8">
    <location>
        <begin position="159"/>
        <end position="166"/>
    </location>
    <ligand>
        <name>ATP</name>
        <dbReference type="ChEBI" id="CHEBI:30616"/>
    </ligand>
</feature>
<feature type="compositionally biased region" description="Basic and acidic residues" evidence="10">
    <location>
        <begin position="1311"/>
        <end position="1320"/>
    </location>
</feature>
<sequence>MSGEDSGFGSKNWVWVPDGKGFFAKGYVTDYAKDSTCKVTVVDGNQEVQKVIKNDELQSCNPSKFNKCDDMAELTHLNEPSVVYNLFLRYNDNLIYTYSGLFLVAINPYKSLPIYDNKTLKRYNSPSEERLPPHIFATAEGTYRNLLKNVKDQSILVTGESGAGKTENTKKIIQYLSSITPESRGGTKSVTTTSHSIDSKILQANPILESFGNAKTIKNNNSSRFGKFIKIFFSSNGRISGANIEYYLLEKSRVVHQSQGERNYHVFYQFLNGCDDNMLKKFSLERKASQFKFIETSGTNTPNTDDKRDFNLLLNAFEIMELSSEEVECIFSVLAVVLHLGNLEFKSWKSEQASFKDDSPVDIISSLLGVKKDDFTRNMLSPEVKAGRETVRKHKKAPEAKYAVDALAKYLYEKIFNYIIQRINDNLKIDDSLESLNFIGVLDIAGFEIFQQNSFEQLCINYTNEKLQQFFNHHSFILEQSEYLREDIEWEFIDFGLDLQPTIDLIEMKQPMGVLEILNEECMLPKSSDKGFMDKLAQSWGKGKSRNFRENKFKNGFIINHYAGEVEYNVTDWLQKNADPVNENVLKLLPKSTNAFISKLFEDDVYINNSKRKPKTASHKHKEQLYDLMEQLGSTEPHFVRCILPNLEKRPNKLDKPLVLHQLRCNGVLEGIRITRAGYPNRMTFDDFFSRYAILNKKEVFTKNARTNSELILKHIELDKNTYKVGITKIFFKNGILGKLEEMRDLTLKSLFTNFQSVVRGKLARSLFTNKINEIRSSQLIAKTFIDVHDSAANNNWFKLFVKVKPLLEESVKMLDSKEVNENLKTALSNLKDAEKLKNNLETENGKLRIQVEKLEKDINAINDVVDEQTKLITEAKQKEAESNGNLKELREKLSSTDKEKESATKEKGKLKKLLDSLILRLEEKEKLIDNLNKESETTNSKISSLNATIRQLEEHKSQHESLVSNLKDEHAKSIKSHTEKVEKALNEKSLIESTLQKQIKGLESIVPQNKSINEELTNLKKTLTDHEKSLNGKDVDIKSLNDIVKKHESTISSLKDQVKEYESKCKSLEKELDLSRSQITEHKTTQKGLMKEKETLSKKIEELEASKTELQEKVGQENLHLEKVEILKNKVAEMSVENKDIHESFNSLKAKYDIATNAKNEFSEKIVTLSRKIEELEKSSKVNGKENIPPDTSFRNDYASMKLKLNEQSAFLRKEKLENKKLTEELQLLKSRGPTQKSLEEHQHNRRSIALGEDISYNFSYHGINEEIESLKIQLEQEQANSHRAEKYAIDLQKQLNRLKSSKGNDSQPEFEKKLRESESRANELERKLEDIFSGDATPGKLSKSESYTRGLPIFGSNQDFIKIYQDINGTLKITRQELATAKSEILRLKSLLRDSEDELYDVKRSSFKSSMSNYENEISKLKLKYDSLISRNSDLMENLEIYRERSDKYYKQLELAESAVSISKQNEKSAYKELAELKNQLTLTRDECRASQGVIKSLRSEISTLEERLNDSNFQKEQLKVQIKELKDKITYQDRTLNNRRLNENYKDEIKTLHSELNFKMETETQLIKENKRLQLDFEDLSKEREVLVNELSSKEHSLQETENICADLTKKLRVLDNEKVVHERKINNLSKQVTSLKGLISDLSFQRDELLESKASLESSVDELNQKVEEQATAIHQFETETSILRSHLENQRLESSELRNELSQSKVSTSSDIQDYQKLKREILVTTGENDSLKKVNGELNRKVKDLEEKLYDDEHLKYWENKVANLTTDLDSSRSENHESRKMISSLERKIKELEIRVENESHLTKKYNDENFDYQNKISHFKSTIDILQSENHDKDLTLKMNERQIQEYKEKNLMFEREILELRDKLGIDS</sequence>
<feature type="coiled-coil region" evidence="9">
    <location>
        <begin position="1373"/>
        <end position="1684"/>
    </location>
</feature>
<dbReference type="Gene3D" id="1.20.58.530">
    <property type="match status" value="1"/>
</dbReference>
<dbReference type="HOGENOM" id="CLU_000192_5_3_1"/>
<evidence type="ECO:0000256" key="2">
    <source>
        <dbReference type="ARBA" id="ARBA00022741"/>
    </source>
</evidence>
<dbReference type="Pfam" id="PF00063">
    <property type="entry name" value="Myosin_head"/>
    <property type="match status" value="1"/>
</dbReference>
<evidence type="ECO:0000259" key="11">
    <source>
        <dbReference type="PROSITE" id="PS51456"/>
    </source>
</evidence>
<gene>
    <name evidence="12" type="primary">Piso0_005481</name>
    <name evidence="12" type="ORF">GNLVRS01_PISO0N16029g</name>
</gene>
<evidence type="ECO:0000256" key="4">
    <source>
        <dbReference type="ARBA" id="ARBA00023054"/>
    </source>
</evidence>
<evidence type="ECO:0000256" key="9">
    <source>
        <dbReference type="SAM" id="Coils"/>
    </source>
</evidence>
<protein>
    <submittedName>
        <fullName evidence="12">Piso0_005481 protein</fullName>
    </submittedName>
</protein>
<dbReference type="GO" id="GO:0016020">
    <property type="term" value="C:membrane"/>
    <property type="evidence" value="ECO:0007669"/>
    <property type="project" value="TreeGrafter"/>
</dbReference>
<dbReference type="PRINTS" id="PR00193">
    <property type="entry name" value="MYOSINHEAVY"/>
</dbReference>
<evidence type="ECO:0000256" key="5">
    <source>
        <dbReference type="ARBA" id="ARBA00023123"/>
    </source>
</evidence>
<dbReference type="PROSITE" id="PS50096">
    <property type="entry name" value="IQ"/>
    <property type="match status" value="1"/>
</dbReference>